<dbReference type="AlphaFoldDB" id="A0A3Q0QS25"/>
<evidence type="ECO:0000256" key="1">
    <source>
        <dbReference type="SAM" id="Coils"/>
    </source>
</evidence>
<dbReference type="PANTHER" id="PTHR11505">
    <property type="entry name" value="L1 TRANSPOSABLE ELEMENT-RELATED"/>
    <property type="match status" value="1"/>
</dbReference>
<keyword evidence="1" id="KW-0175">Coiled coil</keyword>
<organism evidence="3 4">
    <name type="scientific">Amphilophus citrinellus</name>
    <name type="common">Midas cichlid</name>
    <name type="synonym">Cichlasoma citrinellum</name>
    <dbReference type="NCBI Taxonomy" id="61819"/>
    <lineage>
        <taxon>Eukaryota</taxon>
        <taxon>Metazoa</taxon>
        <taxon>Chordata</taxon>
        <taxon>Craniata</taxon>
        <taxon>Vertebrata</taxon>
        <taxon>Euteleostomi</taxon>
        <taxon>Actinopterygii</taxon>
        <taxon>Neopterygii</taxon>
        <taxon>Teleostei</taxon>
        <taxon>Neoteleostei</taxon>
        <taxon>Acanthomorphata</taxon>
        <taxon>Ovalentaria</taxon>
        <taxon>Cichlomorphae</taxon>
        <taxon>Cichliformes</taxon>
        <taxon>Cichlidae</taxon>
        <taxon>New World cichlids</taxon>
        <taxon>Cichlasomatinae</taxon>
        <taxon>Heroini</taxon>
        <taxon>Amphilophus</taxon>
    </lineage>
</organism>
<dbReference type="STRING" id="61819.ENSACIP00000002249"/>
<accession>A0A3Q0QS25</accession>
<dbReference type="InterPro" id="IPR004244">
    <property type="entry name" value="Transposase_22"/>
</dbReference>
<name>A0A3Q0QS25_AMPCI</name>
<evidence type="ECO:0000313" key="3">
    <source>
        <dbReference type="Ensembl" id="ENSACIP00000002249.1"/>
    </source>
</evidence>
<dbReference type="Gene3D" id="3.30.70.1820">
    <property type="entry name" value="L1 transposable element, RRM domain"/>
    <property type="match status" value="1"/>
</dbReference>
<dbReference type="Gene3D" id="1.20.5.340">
    <property type="match status" value="1"/>
</dbReference>
<dbReference type="OMA" id="PMEANTE"/>
<reference evidence="3" key="2">
    <citation type="submission" date="2025-09" db="UniProtKB">
        <authorList>
            <consortium name="Ensembl"/>
        </authorList>
    </citation>
    <scope>IDENTIFICATION</scope>
</reference>
<feature type="region of interest" description="Disordered" evidence="2">
    <location>
        <begin position="1"/>
        <end position="48"/>
    </location>
</feature>
<dbReference type="Proteomes" id="UP000261340">
    <property type="component" value="Unplaced"/>
</dbReference>
<protein>
    <recommendedName>
        <fullName evidence="5">L1 transposable element RRM domain-containing protein</fullName>
    </recommendedName>
</protein>
<dbReference type="Ensembl" id="ENSACIT00000002330.1">
    <property type="protein sequence ID" value="ENSACIP00000002249.1"/>
    <property type="gene ID" value="ENSACIG00000001832.1"/>
</dbReference>
<keyword evidence="4" id="KW-1185">Reference proteome</keyword>
<feature type="coiled-coil region" evidence="1">
    <location>
        <begin position="103"/>
        <end position="130"/>
    </location>
</feature>
<dbReference type="GeneTree" id="ENSGT00940000167395"/>
<evidence type="ECO:0000313" key="4">
    <source>
        <dbReference type="Proteomes" id="UP000261340"/>
    </source>
</evidence>
<reference evidence="3" key="1">
    <citation type="submission" date="2025-08" db="UniProtKB">
        <authorList>
            <consortium name="Ensembl"/>
        </authorList>
    </citation>
    <scope>IDENTIFICATION</scope>
</reference>
<evidence type="ECO:0008006" key="5">
    <source>
        <dbReference type="Google" id="ProtNLM"/>
    </source>
</evidence>
<proteinExistence type="predicted"/>
<evidence type="ECO:0000256" key="2">
    <source>
        <dbReference type="SAM" id="MobiDB-lite"/>
    </source>
</evidence>
<sequence length="289" mass="33112">MATRREQKQQNNYKKALCANSGREAKASISIEDTDNSPEPTPPMEANTETSAILAAITDLSKKMDDRFNNLETSLQTMQATLTDHDDRISTLEAAGSNHDAKLTQLKQQWRQLEENHKLLQHKVIDLEARSRRQNIKMVGLPEKGNNPVDFCVSFLRDLLGPAHFPTPIEVDRAHRLGQPSDVGGRPRVMIARIHSFRVKEKILRLARENTPLTYDGRRIHIFPDFPAETLKRRQPFEEVRKKFKEAGMRTGFLYPARLRVTKGANIDKVFNTPEDADRFLLSYRATRQ</sequence>